<dbReference type="AlphaFoldDB" id="A0A4Y7SS31"/>
<dbReference type="EMBL" id="QPFP01000065">
    <property type="protein sequence ID" value="TEB24521.1"/>
    <property type="molecule type" value="Genomic_DNA"/>
</dbReference>
<reference evidence="2 3" key="1">
    <citation type="journal article" date="2019" name="Nat. Ecol. Evol.">
        <title>Megaphylogeny resolves global patterns of mushroom evolution.</title>
        <authorList>
            <person name="Varga T."/>
            <person name="Krizsan K."/>
            <person name="Foldi C."/>
            <person name="Dima B."/>
            <person name="Sanchez-Garcia M."/>
            <person name="Sanchez-Ramirez S."/>
            <person name="Szollosi G.J."/>
            <person name="Szarkandi J.G."/>
            <person name="Papp V."/>
            <person name="Albert L."/>
            <person name="Andreopoulos W."/>
            <person name="Angelini C."/>
            <person name="Antonin V."/>
            <person name="Barry K.W."/>
            <person name="Bougher N.L."/>
            <person name="Buchanan P."/>
            <person name="Buyck B."/>
            <person name="Bense V."/>
            <person name="Catcheside P."/>
            <person name="Chovatia M."/>
            <person name="Cooper J."/>
            <person name="Damon W."/>
            <person name="Desjardin D."/>
            <person name="Finy P."/>
            <person name="Geml J."/>
            <person name="Haridas S."/>
            <person name="Hughes K."/>
            <person name="Justo A."/>
            <person name="Karasinski D."/>
            <person name="Kautmanova I."/>
            <person name="Kiss B."/>
            <person name="Kocsube S."/>
            <person name="Kotiranta H."/>
            <person name="LaButti K.M."/>
            <person name="Lechner B.E."/>
            <person name="Liimatainen K."/>
            <person name="Lipzen A."/>
            <person name="Lukacs Z."/>
            <person name="Mihaltcheva S."/>
            <person name="Morgado L.N."/>
            <person name="Niskanen T."/>
            <person name="Noordeloos M.E."/>
            <person name="Ohm R.A."/>
            <person name="Ortiz-Santana B."/>
            <person name="Ovrebo C."/>
            <person name="Racz N."/>
            <person name="Riley R."/>
            <person name="Savchenko A."/>
            <person name="Shiryaev A."/>
            <person name="Soop K."/>
            <person name="Spirin V."/>
            <person name="Szebenyi C."/>
            <person name="Tomsovsky M."/>
            <person name="Tulloss R.E."/>
            <person name="Uehling J."/>
            <person name="Grigoriev I.V."/>
            <person name="Vagvolgyi C."/>
            <person name="Papp T."/>
            <person name="Martin F.M."/>
            <person name="Miettinen O."/>
            <person name="Hibbett D.S."/>
            <person name="Nagy L.G."/>
        </authorList>
    </citation>
    <scope>NUCLEOTIDE SEQUENCE [LARGE SCALE GENOMIC DNA]</scope>
    <source>
        <strain evidence="2 3">FP101781</strain>
    </source>
</reference>
<protein>
    <submittedName>
        <fullName evidence="2">Uncharacterized protein</fullName>
    </submittedName>
</protein>
<gene>
    <name evidence="2" type="ORF">FA13DRAFT_1714541</name>
</gene>
<evidence type="ECO:0000256" key="1">
    <source>
        <dbReference type="SAM" id="MobiDB-lite"/>
    </source>
</evidence>
<name>A0A4Y7SS31_COPMI</name>
<keyword evidence="3" id="KW-1185">Reference proteome</keyword>
<sequence length="187" mass="19884">MYISPQLSSHPPSSSSRLLDFIIRQLVRAVSHSLEGNGEIGVYLVFPLGNCKPGLGFPLLGLVRPEMYSFSLVSYPAPSTQSTVAGAVCLADPPVPRFTKHSEWLRSVASLSSGEGEGKKAAVGGSVGSNFAELAVGNGARRGTTGERGCRRGGRRNRSLDLKGEDGGGSMWAWDAQRIARLVRRGQ</sequence>
<comment type="caution">
    <text evidence="2">The sequence shown here is derived from an EMBL/GenBank/DDBJ whole genome shotgun (WGS) entry which is preliminary data.</text>
</comment>
<dbReference type="Proteomes" id="UP000298030">
    <property type="component" value="Unassembled WGS sequence"/>
</dbReference>
<evidence type="ECO:0000313" key="2">
    <source>
        <dbReference type="EMBL" id="TEB24521.1"/>
    </source>
</evidence>
<proteinExistence type="predicted"/>
<organism evidence="2 3">
    <name type="scientific">Coprinellus micaceus</name>
    <name type="common">Glistening ink-cap mushroom</name>
    <name type="synonym">Coprinus micaceus</name>
    <dbReference type="NCBI Taxonomy" id="71717"/>
    <lineage>
        <taxon>Eukaryota</taxon>
        <taxon>Fungi</taxon>
        <taxon>Dikarya</taxon>
        <taxon>Basidiomycota</taxon>
        <taxon>Agaricomycotina</taxon>
        <taxon>Agaricomycetes</taxon>
        <taxon>Agaricomycetidae</taxon>
        <taxon>Agaricales</taxon>
        <taxon>Agaricineae</taxon>
        <taxon>Psathyrellaceae</taxon>
        <taxon>Coprinellus</taxon>
    </lineage>
</organism>
<accession>A0A4Y7SS31</accession>
<feature type="region of interest" description="Disordered" evidence="1">
    <location>
        <begin position="138"/>
        <end position="170"/>
    </location>
</feature>
<evidence type="ECO:0000313" key="3">
    <source>
        <dbReference type="Proteomes" id="UP000298030"/>
    </source>
</evidence>